<dbReference type="InterPro" id="IPR052021">
    <property type="entry name" value="Type-I_RS_S_subunit"/>
</dbReference>
<dbReference type="GO" id="GO:0016787">
    <property type="term" value="F:hydrolase activity"/>
    <property type="evidence" value="ECO:0007669"/>
    <property type="project" value="UniProtKB-KW"/>
</dbReference>
<comment type="similarity">
    <text evidence="1">Belongs to the type-I restriction system S methylase family.</text>
</comment>
<dbReference type="InterPro" id="IPR000055">
    <property type="entry name" value="Restrct_endonuc_typeI_TRD"/>
</dbReference>
<dbReference type="Pfam" id="PF01420">
    <property type="entry name" value="Methylase_S"/>
    <property type="match status" value="1"/>
</dbReference>
<evidence type="ECO:0000256" key="2">
    <source>
        <dbReference type="ARBA" id="ARBA00022747"/>
    </source>
</evidence>
<proteinExistence type="inferred from homology"/>
<protein>
    <submittedName>
        <fullName evidence="5">Restriction endonuclease subunit S</fullName>
        <ecNumber evidence="5">3.1.21.-</ecNumber>
    </submittedName>
</protein>
<evidence type="ECO:0000259" key="4">
    <source>
        <dbReference type="Pfam" id="PF01420"/>
    </source>
</evidence>
<dbReference type="SUPFAM" id="SSF116734">
    <property type="entry name" value="DNA methylase specificity domain"/>
    <property type="match status" value="2"/>
</dbReference>
<dbReference type="Proteomes" id="UP001204615">
    <property type="component" value="Unassembled WGS sequence"/>
</dbReference>
<evidence type="ECO:0000313" key="6">
    <source>
        <dbReference type="Proteomes" id="UP001204615"/>
    </source>
</evidence>
<evidence type="ECO:0000313" key="5">
    <source>
        <dbReference type="EMBL" id="MCP1376338.1"/>
    </source>
</evidence>
<dbReference type="Gene3D" id="3.90.220.20">
    <property type="entry name" value="DNA methylase specificity domains"/>
    <property type="match status" value="2"/>
</dbReference>
<dbReference type="PANTHER" id="PTHR30408:SF12">
    <property type="entry name" value="TYPE I RESTRICTION ENZYME MJAVIII SPECIFICITY SUBUNIT"/>
    <property type="match status" value="1"/>
</dbReference>
<feature type="domain" description="Type I restriction modification DNA specificity" evidence="4">
    <location>
        <begin position="305"/>
        <end position="404"/>
    </location>
</feature>
<accession>A0ABT1FJL5</accession>
<evidence type="ECO:0000256" key="1">
    <source>
        <dbReference type="ARBA" id="ARBA00010923"/>
    </source>
</evidence>
<gene>
    <name evidence="5" type="ORF">NC595_20000</name>
</gene>
<keyword evidence="5" id="KW-0255">Endonuclease</keyword>
<dbReference type="InterPro" id="IPR044946">
    <property type="entry name" value="Restrct_endonuc_typeI_TRD_sf"/>
</dbReference>
<dbReference type="EMBL" id="JAMZEK010000006">
    <property type="protein sequence ID" value="MCP1376338.1"/>
    <property type="molecule type" value="Genomic_DNA"/>
</dbReference>
<dbReference type="Gene3D" id="1.10.287.1120">
    <property type="entry name" value="Bipartite methylase S protein"/>
    <property type="match status" value="1"/>
</dbReference>
<organism evidence="5 6">
    <name type="scientific">Dyella lutea</name>
    <dbReference type="NCBI Taxonomy" id="2950441"/>
    <lineage>
        <taxon>Bacteria</taxon>
        <taxon>Pseudomonadati</taxon>
        <taxon>Pseudomonadota</taxon>
        <taxon>Gammaproteobacteria</taxon>
        <taxon>Lysobacterales</taxon>
        <taxon>Rhodanobacteraceae</taxon>
        <taxon>Dyella</taxon>
    </lineage>
</organism>
<keyword evidence="5" id="KW-0540">Nuclease</keyword>
<reference evidence="5 6" key="1">
    <citation type="submission" date="2022-06" db="EMBL/GenBank/DDBJ databases">
        <title>Dyella sp. Sa strain:Sa Genome sequencing.</title>
        <authorList>
            <person name="Park S."/>
        </authorList>
    </citation>
    <scope>NUCLEOTIDE SEQUENCE [LARGE SCALE GENOMIC DNA]</scope>
    <source>
        <strain evidence="5 6">Sa</strain>
    </source>
</reference>
<sequence length="443" mass="47738">MSLPRYPEYKDSGVPWLGEIPAHWLIAPVKQLGKLKGGAGFPHAEQGLDAEELPFHKVNALGRAGSDGVLWGSENNISRATAERLGAYIFPSGALVFAKVGAALLLGRIRRLGEAACIDNNMMGLVVDDDAADVAFVSYALNLVRFDLIANPGAVPSLNEGQIGNFQLVLPNRAEQRAIATFLDRETAKIDALIAEQEKLLALLAEKRQATISHAVTRGLNPNAPMKDSGIPWLGEVPAHWEVGPLKRFWSVTDCKHLTAEFTEDGIPLASIREVQSRFVDLSDAKRTTEGFFEQLIEGGRDPRAGDLLFSRNATVGEVAQVPSSVEKFAMGQDVCLLRRLGGAASPDYMQCVLRSPVVSEQLNALMIGSTFKRINVEQIRSLAVPFPPPGEQLEISSCLENLLGSYESLAQGAVAAVALLKERRSALISAAVTGKIDVRNAA</sequence>
<name>A0ABT1FJL5_9GAMM</name>
<comment type="caution">
    <text evidence="5">The sequence shown here is derived from an EMBL/GenBank/DDBJ whole genome shotgun (WGS) entry which is preliminary data.</text>
</comment>
<evidence type="ECO:0000256" key="3">
    <source>
        <dbReference type="ARBA" id="ARBA00023125"/>
    </source>
</evidence>
<keyword evidence="3" id="KW-0238">DNA-binding</keyword>
<keyword evidence="5" id="KW-0378">Hydrolase</keyword>
<keyword evidence="6" id="KW-1185">Reference proteome</keyword>
<dbReference type="PANTHER" id="PTHR30408">
    <property type="entry name" value="TYPE-1 RESTRICTION ENZYME ECOKI SPECIFICITY PROTEIN"/>
    <property type="match status" value="1"/>
</dbReference>
<dbReference type="EC" id="3.1.21.-" evidence="5"/>
<keyword evidence="2" id="KW-0680">Restriction system</keyword>
<dbReference type="GO" id="GO:0004519">
    <property type="term" value="F:endonuclease activity"/>
    <property type="evidence" value="ECO:0007669"/>
    <property type="project" value="UniProtKB-KW"/>
</dbReference>
<dbReference type="RefSeq" id="WP_253569146.1">
    <property type="nucleotide sequence ID" value="NZ_JAMZEK010000006.1"/>
</dbReference>